<accession>A0A480Q390</accession>
<dbReference type="FunFam" id="3.30.200.20:FF:000297">
    <property type="entry name" value="serine/threonine-protein kinase 16"/>
    <property type="match status" value="1"/>
</dbReference>
<comment type="catalytic activity">
    <reaction evidence="7">
        <text>L-threonyl-[protein] + ATP = O-phospho-L-threonyl-[protein] + ADP + H(+)</text>
        <dbReference type="Rhea" id="RHEA:46608"/>
        <dbReference type="Rhea" id="RHEA-COMP:11060"/>
        <dbReference type="Rhea" id="RHEA-COMP:11605"/>
        <dbReference type="ChEBI" id="CHEBI:15378"/>
        <dbReference type="ChEBI" id="CHEBI:30013"/>
        <dbReference type="ChEBI" id="CHEBI:30616"/>
        <dbReference type="ChEBI" id="CHEBI:61977"/>
        <dbReference type="ChEBI" id="CHEBI:456216"/>
        <dbReference type="EC" id="2.7.11.1"/>
    </reaction>
</comment>
<reference evidence="10" key="1">
    <citation type="journal article" date="2019" name="PeerJ">
        <title>Genes of the pig, Sus scrofa, reconstructed with EvidentialGene.</title>
        <authorList>
            <person name="Gilbert D.G."/>
        </authorList>
    </citation>
    <scope>NUCLEOTIDE SEQUENCE</scope>
</reference>
<dbReference type="PROSITE" id="PS50011">
    <property type="entry name" value="PROTEIN_KINASE_DOM"/>
    <property type="match status" value="1"/>
</dbReference>
<dbReference type="Pfam" id="PF00069">
    <property type="entry name" value="Pkinase"/>
    <property type="match status" value="2"/>
</dbReference>
<keyword evidence="5 10" id="KW-0418">Kinase</keyword>
<dbReference type="GO" id="GO:0005524">
    <property type="term" value="F:ATP binding"/>
    <property type="evidence" value="ECO:0007669"/>
    <property type="project" value="UniProtKB-KW"/>
</dbReference>
<keyword evidence="4" id="KW-0547">Nucleotide-binding</keyword>
<keyword evidence="3" id="KW-0808">Transferase</keyword>
<evidence type="ECO:0000313" key="10">
    <source>
        <dbReference type="EMBL" id="HDB16735.1"/>
    </source>
</evidence>
<dbReference type="Gene3D" id="1.10.510.10">
    <property type="entry name" value="Transferase(Phosphotransferase) domain 1"/>
    <property type="match status" value="1"/>
</dbReference>
<dbReference type="InterPro" id="IPR052239">
    <property type="entry name" value="Ser/Thr-specific_kinases"/>
</dbReference>
<dbReference type="InterPro" id="IPR000719">
    <property type="entry name" value="Prot_kinase_dom"/>
</dbReference>
<evidence type="ECO:0000256" key="7">
    <source>
        <dbReference type="ARBA" id="ARBA00047899"/>
    </source>
</evidence>
<dbReference type="EMBL" id="DQIR01161258">
    <property type="protein sequence ID" value="HDB16735.1"/>
    <property type="molecule type" value="Transcribed_RNA"/>
</dbReference>
<comment type="catalytic activity">
    <reaction evidence="8">
        <text>L-seryl-[protein] + ATP = O-phospho-L-seryl-[protein] + ADP + H(+)</text>
        <dbReference type="Rhea" id="RHEA:17989"/>
        <dbReference type="Rhea" id="RHEA-COMP:9863"/>
        <dbReference type="Rhea" id="RHEA-COMP:11604"/>
        <dbReference type="ChEBI" id="CHEBI:15378"/>
        <dbReference type="ChEBI" id="CHEBI:29999"/>
        <dbReference type="ChEBI" id="CHEBI:30616"/>
        <dbReference type="ChEBI" id="CHEBI:83421"/>
        <dbReference type="ChEBI" id="CHEBI:456216"/>
        <dbReference type="EC" id="2.7.11.1"/>
    </reaction>
</comment>
<keyword evidence="2" id="KW-0723">Serine/threonine-protein kinase</keyword>
<evidence type="ECO:0000256" key="5">
    <source>
        <dbReference type="ARBA" id="ARBA00022777"/>
    </source>
</evidence>
<keyword evidence="6" id="KW-0067">ATP-binding</keyword>
<evidence type="ECO:0000256" key="2">
    <source>
        <dbReference type="ARBA" id="ARBA00022527"/>
    </source>
</evidence>
<dbReference type="GO" id="GO:0004674">
    <property type="term" value="F:protein serine/threonine kinase activity"/>
    <property type="evidence" value="ECO:0007669"/>
    <property type="project" value="UniProtKB-KW"/>
</dbReference>
<evidence type="ECO:0000256" key="1">
    <source>
        <dbReference type="ARBA" id="ARBA00012513"/>
    </source>
</evidence>
<dbReference type="PANTHER" id="PTHR45998">
    <property type="entry name" value="SERINE/THREONINE-PROTEIN KINASE 16"/>
    <property type="match status" value="1"/>
</dbReference>
<proteinExistence type="predicted"/>
<dbReference type="InterPro" id="IPR011009">
    <property type="entry name" value="Kinase-like_dom_sf"/>
</dbReference>
<dbReference type="CDD" id="cd13986">
    <property type="entry name" value="STKc_16"/>
    <property type="match status" value="1"/>
</dbReference>
<dbReference type="AlphaFoldDB" id="A0A480Q390"/>
<evidence type="ECO:0000256" key="8">
    <source>
        <dbReference type="ARBA" id="ARBA00048679"/>
    </source>
</evidence>
<dbReference type="SMART" id="SM00220">
    <property type="entry name" value="S_TKc"/>
    <property type="match status" value="1"/>
</dbReference>
<dbReference type="Gene3D" id="3.30.200.20">
    <property type="entry name" value="Phosphorylase Kinase, domain 1"/>
    <property type="match status" value="1"/>
</dbReference>
<organism evidence="10">
    <name type="scientific">Sus scrofa</name>
    <name type="common">Pig</name>
    <dbReference type="NCBI Taxonomy" id="9823"/>
    <lineage>
        <taxon>Eukaryota</taxon>
        <taxon>Metazoa</taxon>
        <taxon>Chordata</taxon>
        <taxon>Craniata</taxon>
        <taxon>Vertebrata</taxon>
        <taxon>Euteleostomi</taxon>
        <taxon>Mammalia</taxon>
        <taxon>Eutheria</taxon>
        <taxon>Laurasiatheria</taxon>
        <taxon>Artiodactyla</taxon>
        <taxon>Suina</taxon>
        <taxon>Suidae</taxon>
        <taxon>Sus</taxon>
    </lineage>
</organism>
<evidence type="ECO:0000256" key="6">
    <source>
        <dbReference type="ARBA" id="ARBA00022840"/>
    </source>
</evidence>
<dbReference type="SUPFAM" id="SSF56112">
    <property type="entry name" value="Protein kinase-like (PK-like)"/>
    <property type="match status" value="2"/>
</dbReference>
<dbReference type="EC" id="2.7.11.1" evidence="1"/>
<dbReference type="PANTHER" id="PTHR45998:SF2">
    <property type="entry name" value="SERINE_THREONINE-PROTEIN KINASE 16"/>
    <property type="match status" value="1"/>
</dbReference>
<dbReference type="EMBL" id="DQIR01306257">
    <property type="protein sequence ID" value="HDC61735.1"/>
    <property type="molecule type" value="Transcribed_RNA"/>
</dbReference>
<feature type="domain" description="Protein kinase" evidence="9">
    <location>
        <begin position="20"/>
        <end position="350"/>
    </location>
</feature>
<evidence type="ECO:0000256" key="3">
    <source>
        <dbReference type="ARBA" id="ARBA00022679"/>
    </source>
</evidence>
<name>A0A480Q390_PIG</name>
<evidence type="ECO:0000259" key="9">
    <source>
        <dbReference type="PROSITE" id="PS50011"/>
    </source>
</evidence>
<evidence type="ECO:0000256" key="4">
    <source>
        <dbReference type="ARBA" id="ARBA00022741"/>
    </source>
</evidence>
<protein>
    <recommendedName>
        <fullName evidence="1">non-specific serine/threonine protein kinase</fullName>
        <ecNumber evidence="1">2.7.11.1</ecNumber>
    </recommendedName>
</protein>
<sequence>MGHALCVCSRGTVIIDNKRYLFIQKLGEGGFSYVDLVEGLRDGQFYALKRILCHEQQDREEAQREADMHRLFHHPNILRLVAYCLRERGTKHEAWLLLPFFKRGTLWNEIEKLKDKGNFLTEEQILRLLLGICRGLEAIHAKGYAHRSVGGSRVLAGQKGRASSREMRGLCTPPKGQPSRLFCPPRSPASPSRAAHRSFPLPCRDLKPTNILLGDEGQPVLMDLGSMNQACIHVEGSRQALALQDWAAQRCTISYRAPELFSVQSHCVIDERTDVWSLGCVLYAMMFGEGPYDMVFQKGDSVALAVQNQLSVPQSPRHSSALRQLLTMMMTVDPQQRPHIPFLLSQLEALQPPAQGQHTTQI</sequence>